<comment type="caution">
    <text evidence="3">The sequence shown here is derived from an EMBL/GenBank/DDBJ whole genome shotgun (WGS) entry which is preliminary data.</text>
</comment>
<evidence type="ECO:0000313" key="4">
    <source>
        <dbReference type="Proteomes" id="UP001165378"/>
    </source>
</evidence>
<reference evidence="3" key="1">
    <citation type="submission" date="2022-01" db="EMBL/GenBank/DDBJ databases">
        <title>Genome-Based Taxonomic Classification of the Phylum Actinobacteria.</title>
        <authorList>
            <person name="Gao Y."/>
        </authorList>
    </citation>
    <scope>NUCLEOTIDE SEQUENCE</scope>
    <source>
        <strain evidence="3">KLBMP 8922</strain>
    </source>
</reference>
<dbReference type="GO" id="GO:0032259">
    <property type="term" value="P:methylation"/>
    <property type="evidence" value="ECO:0007669"/>
    <property type="project" value="UniProtKB-KW"/>
</dbReference>
<dbReference type="EC" id="2.1.1.-" evidence="3"/>
<proteinExistence type="predicted"/>
<dbReference type="AlphaFoldDB" id="A0AA41U3X5"/>
<keyword evidence="2 3" id="KW-0808">Transferase</keyword>
<dbReference type="GO" id="GO:0008168">
    <property type="term" value="F:methyltransferase activity"/>
    <property type="evidence" value="ECO:0007669"/>
    <property type="project" value="UniProtKB-KW"/>
</dbReference>
<sequence length="285" mass="31457">MSTTDRSPRPVKLGTVQETLLPTLYARAVETAKKKGILHDAKAAEIVAAVDYDFTRFDGSATLPLTVLRTLILDQWVLDFLAEYPAGTVVEIGAGLSSRFERLDNGLAHWIELDLPDSLELRRRFFADAPRRRMHEASVLDSDWYARVQSAPAPYLFVLEGVLLYFPEEQVRTVLGGVARAFPGARLAFDTASTGVVENQEHPALKKELAAEFVWACDHPKTVEDWGIGLSALDSRGLVELPEATLARMTFGQRRGMAVARAVFRNSADAYRVNLFTAAPPAGTR</sequence>
<dbReference type="InterPro" id="IPR007213">
    <property type="entry name" value="Ppm1/Ppm2/Tcmp"/>
</dbReference>
<dbReference type="SUPFAM" id="SSF53335">
    <property type="entry name" value="S-adenosyl-L-methionine-dependent methyltransferases"/>
    <property type="match status" value="1"/>
</dbReference>
<evidence type="ECO:0000313" key="3">
    <source>
        <dbReference type="EMBL" id="MCF2530207.1"/>
    </source>
</evidence>
<keyword evidence="4" id="KW-1185">Reference proteome</keyword>
<protein>
    <submittedName>
        <fullName evidence="3">Class I SAM-dependent methyltransferase</fullName>
        <ecNumber evidence="3">2.1.1.-</ecNumber>
    </submittedName>
</protein>
<dbReference type="PANTHER" id="PTHR43619">
    <property type="entry name" value="S-ADENOSYL-L-METHIONINE-DEPENDENT METHYLTRANSFERASE YKTD-RELATED"/>
    <property type="match status" value="1"/>
</dbReference>
<evidence type="ECO:0000256" key="2">
    <source>
        <dbReference type="ARBA" id="ARBA00022679"/>
    </source>
</evidence>
<dbReference type="RefSeq" id="WP_235054876.1">
    <property type="nucleotide sequence ID" value="NZ_JAKFHA010000015.1"/>
</dbReference>
<dbReference type="PANTHER" id="PTHR43619:SF2">
    <property type="entry name" value="S-ADENOSYL-L-METHIONINE-DEPENDENT METHYLTRANSFERASES SUPERFAMILY PROTEIN"/>
    <property type="match status" value="1"/>
</dbReference>
<name>A0AA41U3X5_9ACTN</name>
<gene>
    <name evidence="3" type="ORF">LZ495_23700</name>
</gene>
<dbReference type="Proteomes" id="UP001165378">
    <property type="component" value="Unassembled WGS sequence"/>
</dbReference>
<keyword evidence="1 3" id="KW-0489">Methyltransferase</keyword>
<evidence type="ECO:0000256" key="1">
    <source>
        <dbReference type="ARBA" id="ARBA00022603"/>
    </source>
</evidence>
<accession>A0AA41U3X5</accession>
<dbReference type="Gene3D" id="3.40.50.150">
    <property type="entry name" value="Vaccinia Virus protein VP39"/>
    <property type="match status" value="1"/>
</dbReference>
<dbReference type="InterPro" id="IPR029063">
    <property type="entry name" value="SAM-dependent_MTases_sf"/>
</dbReference>
<dbReference type="EMBL" id="JAKFHA010000015">
    <property type="protein sequence ID" value="MCF2530207.1"/>
    <property type="molecule type" value="Genomic_DNA"/>
</dbReference>
<dbReference type="Pfam" id="PF04072">
    <property type="entry name" value="LCM"/>
    <property type="match status" value="1"/>
</dbReference>
<organism evidence="3 4">
    <name type="scientific">Yinghuangia soli</name>
    <dbReference type="NCBI Taxonomy" id="2908204"/>
    <lineage>
        <taxon>Bacteria</taxon>
        <taxon>Bacillati</taxon>
        <taxon>Actinomycetota</taxon>
        <taxon>Actinomycetes</taxon>
        <taxon>Kitasatosporales</taxon>
        <taxon>Streptomycetaceae</taxon>
        <taxon>Yinghuangia</taxon>
    </lineage>
</organism>